<dbReference type="PANTHER" id="PTHR10264">
    <property type="entry name" value="BAND 7 PROTEIN-RELATED"/>
    <property type="match status" value="1"/>
</dbReference>
<evidence type="ECO:0000259" key="2">
    <source>
        <dbReference type="SMART" id="SM00244"/>
    </source>
</evidence>
<dbReference type="PRINTS" id="PR00721">
    <property type="entry name" value="STOMATIN"/>
</dbReference>
<dbReference type="AlphaFoldDB" id="A0A9W8BBS7"/>
<dbReference type="OrthoDB" id="2105077at2759"/>
<protein>
    <recommendedName>
        <fullName evidence="2">Band 7 domain-containing protein</fullName>
    </recommendedName>
</protein>
<dbReference type="Proteomes" id="UP001150907">
    <property type="component" value="Unassembled WGS sequence"/>
</dbReference>
<dbReference type="EMBL" id="JANBQF010000348">
    <property type="protein sequence ID" value="KAJ2001960.1"/>
    <property type="molecule type" value="Genomic_DNA"/>
</dbReference>
<dbReference type="InterPro" id="IPR043202">
    <property type="entry name" value="Band-7_stomatin-like"/>
</dbReference>
<evidence type="ECO:0000313" key="3">
    <source>
        <dbReference type="EMBL" id="KAJ2001960.1"/>
    </source>
</evidence>
<dbReference type="PANTHER" id="PTHR10264:SF19">
    <property type="entry name" value="AT06885P-RELATED"/>
    <property type="match status" value="1"/>
</dbReference>
<dbReference type="SUPFAM" id="SSF117892">
    <property type="entry name" value="Band 7/SPFH domain"/>
    <property type="match status" value="1"/>
</dbReference>
<gene>
    <name evidence="3" type="ORF">H4R26_003852</name>
</gene>
<proteinExistence type="inferred from homology"/>
<comment type="similarity">
    <text evidence="1">Belongs to the band 7/mec-2 family.</text>
</comment>
<dbReference type="Pfam" id="PF01145">
    <property type="entry name" value="Band_7"/>
    <property type="match status" value="1"/>
</dbReference>
<name>A0A9W8BBS7_9FUNG</name>
<dbReference type="InterPro" id="IPR001972">
    <property type="entry name" value="Stomatin_HflK_fam"/>
</dbReference>
<dbReference type="InterPro" id="IPR036013">
    <property type="entry name" value="Band_7/SPFH_dom_sf"/>
</dbReference>
<keyword evidence="4" id="KW-1185">Reference proteome</keyword>
<organism evidence="3 4">
    <name type="scientific">Coemansia thaxteri</name>
    <dbReference type="NCBI Taxonomy" id="2663907"/>
    <lineage>
        <taxon>Eukaryota</taxon>
        <taxon>Fungi</taxon>
        <taxon>Fungi incertae sedis</taxon>
        <taxon>Zoopagomycota</taxon>
        <taxon>Kickxellomycotina</taxon>
        <taxon>Kickxellomycetes</taxon>
        <taxon>Kickxellales</taxon>
        <taxon>Kickxellaceae</taxon>
        <taxon>Coemansia</taxon>
    </lineage>
</organism>
<dbReference type="FunFam" id="3.30.479.30:FF:000004">
    <property type="entry name" value="Putative membrane protease family, stomatin"/>
    <property type="match status" value="1"/>
</dbReference>
<dbReference type="InterPro" id="IPR001107">
    <property type="entry name" value="Band_7"/>
</dbReference>
<dbReference type="GO" id="GO:0098552">
    <property type="term" value="C:side of membrane"/>
    <property type="evidence" value="ECO:0007669"/>
    <property type="project" value="UniProtKB-ARBA"/>
</dbReference>
<dbReference type="GO" id="GO:0005886">
    <property type="term" value="C:plasma membrane"/>
    <property type="evidence" value="ECO:0007669"/>
    <property type="project" value="InterPro"/>
</dbReference>
<evidence type="ECO:0000256" key="1">
    <source>
        <dbReference type="ARBA" id="ARBA00008164"/>
    </source>
</evidence>
<comment type="caution">
    <text evidence="3">The sequence shown here is derived from an EMBL/GenBank/DDBJ whole genome shotgun (WGS) entry which is preliminary data.</text>
</comment>
<evidence type="ECO:0000313" key="4">
    <source>
        <dbReference type="Proteomes" id="UP001150907"/>
    </source>
</evidence>
<accession>A0A9W8BBS7</accession>
<feature type="domain" description="Band 7" evidence="2">
    <location>
        <begin position="81"/>
        <end position="238"/>
    </location>
</feature>
<sequence>MSDIVPLYDAHAAASNNYPYVPPQAPERQAVDPRQPIVFNPPTFAVTHPIPSGSVYESMMTALGGFCGAFGQIPGCFCCPNPFKVVRQGEIALVARFGRYYKTADPGLVKVNPLTEKIRPVNTKIQIKILKSLPIVTKDNVSVGLEAVLYWHVADPYLAIYGVSDVEVALEERTQTTLRAVLGGRDLQDLIENRDTIASAITEIIDRPAHAWGATVESILIKDIHLSQELQVSLSSAATQKRIGQSKVIQAQAEVDAAMLMREAAEILNTPAAMQIRTLDSMVMMAKAANTKVMFVPVNQDYSNGSINAFGGAGATVGINTFAPGAGGSSGGNNNNDGNVDLTPDDRLAATQLRLRDNKAGHSGSSAIHGAVKDSALYSQLTEM</sequence>
<dbReference type="Gene3D" id="3.30.479.30">
    <property type="entry name" value="Band 7 domain"/>
    <property type="match status" value="1"/>
</dbReference>
<dbReference type="SMART" id="SM00244">
    <property type="entry name" value="PHB"/>
    <property type="match status" value="1"/>
</dbReference>
<reference evidence="3" key="1">
    <citation type="submission" date="2022-07" db="EMBL/GenBank/DDBJ databases">
        <title>Phylogenomic reconstructions and comparative analyses of Kickxellomycotina fungi.</title>
        <authorList>
            <person name="Reynolds N.K."/>
            <person name="Stajich J.E."/>
            <person name="Barry K."/>
            <person name="Grigoriev I.V."/>
            <person name="Crous P."/>
            <person name="Smith M.E."/>
        </authorList>
    </citation>
    <scope>NUCLEOTIDE SEQUENCE</scope>
    <source>
        <strain evidence="3">IMI 214461</strain>
    </source>
</reference>
<dbReference type="Gene3D" id="6.10.250.2090">
    <property type="match status" value="1"/>
</dbReference>
<dbReference type="CDD" id="cd13437">
    <property type="entry name" value="SPFH_alloslipin"/>
    <property type="match status" value="1"/>
</dbReference>